<evidence type="ECO:0000313" key="1">
    <source>
        <dbReference type="EMBL" id="EBP2342085.1"/>
    </source>
</evidence>
<organism evidence="1">
    <name type="scientific">Salmonella enterica</name>
    <name type="common">Salmonella choleraesuis</name>
    <dbReference type="NCBI Taxonomy" id="28901"/>
    <lineage>
        <taxon>Bacteria</taxon>
        <taxon>Pseudomonadati</taxon>
        <taxon>Pseudomonadota</taxon>
        <taxon>Gammaproteobacteria</taxon>
        <taxon>Enterobacterales</taxon>
        <taxon>Enterobacteriaceae</taxon>
        <taxon>Salmonella</taxon>
    </lineage>
</organism>
<reference evidence="1" key="1">
    <citation type="submission" date="2018-07" db="EMBL/GenBank/DDBJ databases">
        <authorList>
            <consortium name="GenomeTrakr network: Whole genome sequencing for foodborne pathogen traceback"/>
        </authorList>
    </citation>
    <scope>NUCLEOTIDE SEQUENCE</scope>
    <source>
        <strain evidence="1">FLUFL-694</strain>
    </source>
</reference>
<protein>
    <recommendedName>
        <fullName evidence="2">Prophage protein</fullName>
    </recommendedName>
</protein>
<proteinExistence type="predicted"/>
<evidence type="ECO:0008006" key="2">
    <source>
        <dbReference type="Google" id="ProtNLM"/>
    </source>
</evidence>
<accession>A0A5U2WMM7</accession>
<name>A0A5U2WMM7_SALER</name>
<comment type="caution">
    <text evidence="1">The sequence shown here is derived from an EMBL/GenBank/DDBJ whole genome shotgun (WGS) entry which is preliminary data.</text>
</comment>
<sequence>MNNTTSIEKHACKVAGIWMNKAVKEIDRIHGAGYAKEHPALVAAFLETAARNLATLNQRVIAETEEVTRITVRSAEDCGGAYDNTQA</sequence>
<dbReference type="AlphaFoldDB" id="A0A5U2WMM7"/>
<dbReference type="EMBL" id="AAGLCG010000061">
    <property type="protein sequence ID" value="EBP2342085.1"/>
    <property type="molecule type" value="Genomic_DNA"/>
</dbReference>
<gene>
    <name evidence="1" type="ORF">QQ56_18725</name>
</gene>